<evidence type="ECO:0000313" key="1">
    <source>
        <dbReference type="EMBL" id="ESL09416.1"/>
    </source>
</evidence>
<dbReference type="Gene3D" id="1.25.40.10">
    <property type="entry name" value="Tetratricopeptide repeat domain"/>
    <property type="match status" value="1"/>
</dbReference>
<protein>
    <submittedName>
        <fullName evidence="1">Uncharacterized protein</fullName>
    </submittedName>
</protein>
<comment type="caution">
    <text evidence="1">The sequence shown here is derived from an EMBL/GenBank/DDBJ whole genome shotgun (WGS) entry which is preliminary data.</text>
</comment>
<name>A0A061J5J0_TRYRA</name>
<dbReference type="AlphaFoldDB" id="A0A061J5J0"/>
<dbReference type="EMBL" id="AUPL01002861">
    <property type="protein sequence ID" value="ESL09416.1"/>
    <property type="molecule type" value="Genomic_DNA"/>
</dbReference>
<evidence type="ECO:0000313" key="2">
    <source>
        <dbReference type="Proteomes" id="UP000031737"/>
    </source>
</evidence>
<gene>
    <name evidence="1" type="ORF">TRSC58_02861</name>
</gene>
<dbReference type="InterPro" id="IPR050754">
    <property type="entry name" value="FKBP4/5/8-like"/>
</dbReference>
<dbReference type="InterPro" id="IPR011990">
    <property type="entry name" value="TPR-like_helical_dom_sf"/>
</dbReference>
<dbReference type="VEuPathDB" id="TriTrypDB:TRSC58_02861"/>
<sequence length="209" mass="23675">MCSTGKELALLQQDAYNWRLKEAQAAKEKGNAAQQAEETGLVDEKKLREAVFSYQRGCMYLAEYLPETTDGGEENLQDILVSRQRRARRCPLDEKRLAEVVDLYAALQKNLALVNYRLRRYAKGVECATAALALPGRAHDKKALLRRALCNYSLTDFVAAEADLDTLERLYNEESAPLDPGVPELRCKILTARREALQKERSMCKKMFA</sequence>
<organism evidence="1 2">
    <name type="scientific">Trypanosoma rangeli SC58</name>
    <dbReference type="NCBI Taxonomy" id="429131"/>
    <lineage>
        <taxon>Eukaryota</taxon>
        <taxon>Discoba</taxon>
        <taxon>Euglenozoa</taxon>
        <taxon>Kinetoplastea</taxon>
        <taxon>Metakinetoplastina</taxon>
        <taxon>Trypanosomatida</taxon>
        <taxon>Trypanosomatidae</taxon>
        <taxon>Trypanosoma</taxon>
        <taxon>Herpetosoma</taxon>
    </lineage>
</organism>
<dbReference type="Proteomes" id="UP000031737">
    <property type="component" value="Unassembled WGS sequence"/>
</dbReference>
<dbReference type="PANTHER" id="PTHR46512:SF9">
    <property type="entry name" value="PEPTIDYLPROLYL ISOMERASE"/>
    <property type="match status" value="1"/>
</dbReference>
<keyword evidence="2" id="KW-1185">Reference proteome</keyword>
<reference evidence="1 2" key="1">
    <citation type="submission" date="2013-07" db="EMBL/GenBank/DDBJ databases">
        <authorList>
            <person name="Stoco P.H."/>
            <person name="Wagner G."/>
            <person name="Gerber A."/>
            <person name="Zaha A."/>
            <person name="Thompson C."/>
            <person name="Bartholomeu D.C."/>
            <person name="Luckemeyer D.D."/>
            <person name="Bahia D."/>
            <person name="Loreto E."/>
            <person name="Prestes E.B."/>
            <person name="Lima F.M."/>
            <person name="Rodrigues-Luiz G."/>
            <person name="Vallejo G.A."/>
            <person name="Filho J.F."/>
            <person name="Monteiro K.M."/>
            <person name="Tyler K.M."/>
            <person name="de Almeida L.G."/>
            <person name="Ortiz M.F."/>
            <person name="Siervo M.A."/>
            <person name="de Moraes M.H."/>
            <person name="Cunha O.L."/>
            <person name="Mendonca-Neto R."/>
            <person name="Silva R."/>
            <person name="Teixeira S.M."/>
            <person name="Murta S.M."/>
            <person name="Sincero T.C."/>
            <person name="Mendes T.A."/>
            <person name="Urmenyi T.P."/>
            <person name="Silva V.G."/>
            <person name="da Rocha W.D."/>
            <person name="Andersson B."/>
            <person name="Romanha A.J."/>
            <person name="Steindel M."/>
            <person name="de Vasconcelos A.T."/>
            <person name="Grisard E.C."/>
        </authorList>
    </citation>
    <scope>NUCLEOTIDE SEQUENCE [LARGE SCALE GENOMIC DNA]</scope>
    <source>
        <strain evidence="1 2">SC58</strain>
    </source>
</reference>
<dbReference type="OrthoDB" id="433738at2759"/>
<proteinExistence type="predicted"/>
<dbReference type="PANTHER" id="PTHR46512">
    <property type="entry name" value="PEPTIDYLPROLYL ISOMERASE"/>
    <property type="match status" value="1"/>
</dbReference>
<dbReference type="SUPFAM" id="SSF48452">
    <property type="entry name" value="TPR-like"/>
    <property type="match status" value="1"/>
</dbReference>
<accession>A0A061J5J0</accession>